<comment type="caution">
    <text evidence="2">The sequence shown here is derived from an EMBL/GenBank/DDBJ whole genome shotgun (WGS) entry which is preliminary data.</text>
</comment>
<feature type="compositionally biased region" description="Low complexity" evidence="1">
    <location>
        <begin position="122"/>
        <end position="138"/>
    </location>
</feature>
<dbReference type="Proteomes" id="UP000663834">
    <property type="component" value="Unassembled WGS sequence"/>
</dbReference>
<evidence type="ECO:0000313" key="3">
    <source>
        <dbReference type="EMBL" id="CAF4148198.1"/>
    </source>
</evidence>
<feature type="compositionally biased region" description="Low complexity" evidence="1">
    <location>
        <begin position="231"/>
        <end position="246"/>
    </location>
</feature>
<dbReference type="EMBL" id="CAJNOW010007202">
    <property type="protein sequence ID" value="CAF1506914.1"/>
    <property type="molecule type" value="Genomic_DNA"/>
</dbReference>
<dbReference type="AlphaFoldDB" id="A0A815TJJ4"/>
<sequence>MSTISYNNNQVPLQPPPQQRQQGRRRGGVLGGNNYNYNYPNYPINRKYPNQYPNQYPNGNFYRRQNTFYNRNHQNYQPQRRFNGYGVMNQPYIPPFQIPQQRRMYPNQGRIGRPTRARSGSNQNQRRSQSRQPQQQQQQRRRRPRQLRLNDFMPTELRDPSPTAPNLPQEFNLGTITAPPDALPQRQVFANAATTANNNNNTTQPFMVNQNQQQQATTTSSNRRQQRRKGGQQPNQRNRRSSNYNRFAELTEENDIDDEPVEIDLNNEPIFKNKNKNRRDVKKKKTRLYLESNRMLRWFEDNSKNSKNSASGRGNQAYLLATAPIYDDWVRNNYELQVWQTYLKMGTEQKHWAKEVVQRTKKRDETTNSRFINKKINQIMASIAQASATISDLQIELSTYWMQNSAEITIQKQAHTTAELTTNLILERTGLGSTLAKNTVPVSTITTTTAAGSTTVKSA</sequence>
<evidence type="ECO:0000256" key="1">
    <source>
        <dbReference type="SAM" id="MobiDB-lite"/>
    </source>
</evidence>
<reference evidence="2" key="1">
    <citation type="submission" date="2021-02" db="EMBL/GenBank/DDBJ databases">
        <authorList>
            <person name="Nowell W R."/>
        </authorList>
    </citation>
    <scope>NUCLEOTIDE SEQUENCE</scope>
</reference>
<dbReference type="EMBL" id="CAJOBJ010009870">
    <property type="protein sequence ID" value="CAF4148198.1"/>
    <property type="molecule type" value="Genomic_DNA"/>
</dbReference>
<dbReference type="OrthoDB" id="10089871at2759"/>
<feature type="compositionally biased region" description="Low complexity" evidence="1">
    <location>
        <begin position="210"/>
        <end position="223"/>
    </location>
</feature>
<accession>A0A815TJJ4</accession>
<dbReference type="Proteomes" id="UP000681720">
    <property type="component" value="Unassembled WGS sequence"/>
</dbReference>
<gene>
    <name evidence="3" type="ORF">GIL414_LOCUS19377</name>
    <name evidence="2" type="ORF">KQP761_LOCUS14934</name>
</gene>
<feature type="non-terminal residue" evidence="2">
    <location>
        <position position="459"/>
    </location>
</feature>
<feature type="compositionally biased region" description="Low complexity" evidence="1">
    <location>
        <begin position="1"/>
        <end position="12"/>
    </location>
</feature>
<feature type="region of interest" description="Disordered" evidence="1">
    <location>
        <begin position="1"/>
        <end position="35"/>
    </location>
</feature>
<evidence type="ECO:0000313" key="2">
    <source>
        <dbReference type="EMBL" id="CAF1506914.1"/>
    </source>
</evidence>
<proteinExistence type="predicted"/>
<feature type="region of interest" description="Disordered" evidence="1">
    <location>
        <begin position="93"/>
        <end position="180"/>
    </location>
</feature>
<name>A0A815TJJ4_9BILA</name>
<organism evidence="2 4">
    <name type="scientific">Rotaria magnacalcarata</name>
    <dbReference type="NCBI Taxonomy" id="392030"/>
    <lineage>
        <taxon>Eukaryota</taxon>
        <taxon>Metazoa</taxon>
        <taxon>Spiralia</taxon>
        <taxon>Gnathifera</taxon>
        <taxon>Rotifera</taxon>
        <taxon>Eurotatoria</taxon>
        <taxon>Bdelloidea</taxon>
        <taxon>Philodinida</taxon>
        <taxon>Philodinidae</taxon>
        <taxon>Rotaria</taxon>
    </lineage>
</organism>
<protein>
    <submittedName>
        <fullName evidence="2">Uncharacterized protein</fullName>
    </submittedName>
</protein>
<feature type="region of interest" description="Disordered" evidence="1">
    <location>
        <begin position="210"/>
        <end position="253"/>
    </location>
</feature>
<evidence type="ECO:0000313" key="4">
    <source>
        <dbReference type="Proteomes" id="UP000663834"/>
    </source>
</evidence>